<name>A0A7J9N0D3_GOSSC</name>
<accession>A0A7J9N0D3</accession>
<proteinExistence type="predicted"/>
<dbReference type="OrthoDB" id="948551at2759"/>
<sequence length="82" mass="9529">MHFVYVLPFWEGSVADGQVLRDAISRRHGLNVPHAELVEGLPSNVIDNDELNIANIYPSDTWATWRMKLANQMIYEWKAFRN</sequence>
<evidence type="ECO:0000313" key="2">
    <source>
        <dbReference type="Proteomes" id="UP000593576"/>
    </source>
</evidence>
<comment type="caution">
    <text evidence="1">The sequence shown here is derived from an EMBL/GenBank/DDBJ whole genome shotgun (WGS) entry which is preliminary data.</text>
</comment>
<keyword evidence="2" id="KW-1185">Reference proteome</keyword>
<dbReference type="Proteomes" id="UP000593576">
    <property type="component" value="Unassembled WGS sequence"/>
</dbReference>
<organism evidence="1 2">
    <name type="scientific">Gossypium schwendimanii</name>
    <name type="common">Cotton</name>
    <dbReference type="NCBI Taxonomy" id="34291"/>
    <lineage>
        <taxon>Eukaryota</taxon>
        <taxon>Viridiplantae</taxon>
        <taxon>Streptophyta</taxon>
        <taxon>Embryophyta</taxon>
        <taxon>Tracheophyta</taxon>
        <taxon>Spermatophyta</taxon>
        <taxon>Magnoliopsida</taxon>
        <taxon>eudicotyledons</taxon>
        <taxon>Gunneridae</taxon>
        <taxon>Pentapetalae</taxon>
        <taxon>rosids</taxon>
        <taxon>malvids</taxon>
        <taxon>Malvales</taxon>
        <taxon>Malvaceae</taxon>
        <taxon>Malvoideae</taxon>
        <taxon>Gossypium</taxon>
    </lineage>
</organism>
<dbReference type="AlphaFoldDB" id="A0A7J9N0D3"/>
<dbReference type="EMBL" id="JABFAF010266207">
    <property type="protein sequence ID" value="MBA0876823.1"/>
    <property type="molecule type" value="Genomic_DNA"/>
</dbReference>
<protein>
    <submittedName>
        <fullName evidence="1">Uncharacterized protein</fullName>
    </submittedName>
</protein>
<gene>
    <name evidence="1" type="ORF">Goshw_027707</name>
</gene>
<evidence type="ECO:0000313" key="1">
    <source>
        <dbReference type="EMBL" id="MBA0876823.1"/>
    </source>
</evidence>
<reference evidence="1 2" key="1">
    <citation type="journal article" date="2019" name="Genome Biol. Evol.">
        <title>Insights into the evolution of the New World diploid cottons (Gossypium, subgenus Houzingenia) based on genome sequencing.</title>
        <authorList>
            <person name="Grover C.E."/>
            <person name="Arick M.A. 2nd"/>
            <person name="Thrash A."/>
            <person name="Conover J.L."/>
            <person name="Sanders W.S."/>
            <person name="Peterson D.G."/>
            <person name="Frelichowski J.E."/>
            <person name="Scheffler J.A."/>
            <person name="Scheffler B.E."/>
            <person name="Wendel J.F."/>
        </authorList>
    </citation>
    <scope>NUCLEOTIDE SEQUENCE [LARGE SCALE GENOMIC DNA]</scope>
    <source>
        <strain evidence="1">1</strain>
        <tissue evidence="1">Leaf</tissue>
    </source>
</reference>